<dbReference type="Proteomes" id="UP001529085">
    <property type="component" value="Unassembled WGS sequence"/>
</dbReference>
<reference evidence="3 4" key="1">
    <citation type="submission" date="2023-03" db="EMBL/GenBank/DDBJ databases">
        <title>Strain YYF002 represents a novel species in the genus Winogradskyella isolated from seawater.</title>
        <authorList>
            <person name="Fu Z.-Y."/>
        </authorList>
    </citation>
    <scope>NUCLEOTIDE SEQUENCE [LARGE SCALE GENOMIC DNA]</scope>
    <source>
        <strain evidence="3 4">YYF002</strain>
    </source>
</reference>
<comment type="caution">
    <text evidence="3">The sequence shown here is derived from an EMBL/GenBank/DDBJ whole genome shotgun (WGS) entry which is preliminary data.</text>
</comment>
<sequence length="518" mass="54926">MKKQVLFLITLFMVAMCYSQTFTATDSYGNNLQFTVTSATTVSLTTGSTINNINVDIPDTVTNGGTTYNVTSLGSNALSSSPITNVSIPNTVTSIEQGAFNNTNLTSVVLPSNLQTIGDYAFGNNQLTGLTIPSSVTSLGSGAFRGNNGLTSVTVLATVPPTITTANNQNDTFYDTQTQDRGDIDLIIPAGTTGAYVTDAGALWTGFNTVTENLNVGDTYVYDYITYQVISVANSTVKAVDYNLSGGTDVNIPATIPNGMITYTVTEIGNNAFASNNINDPNNLTSVTLPNTITYIGVSAFSINNITTLTIPDSVINIDDGAFSNSQNLTNLVLGNNLTTIGDYSFRFCPLNDITIPASVTDIGVIAFGGMGGTNAITDVYCQGTVPPTITTSGSVNSDTFNQTRSTIHLHIPAGTMGAYVTDPGALWTGFNPVTEDALSIDEFELSNTVKVITSTDALEIISDYSLQLQDYTMYSISGMEIERGKESTIPTIGFASGIYILRINFDRGTVVKKFIIK</sequence>
<evidence type="ECO:0000313" key="4">
    <source>
        <dbReference type="Proteomes" id="UP001529085"/>
    </source>
</evidence>
<proteinExistence type="predicted"/>
<dbReference type="SUPFAM" id="SSF52058">
    <property type="entry name" value="L domain-like"/>
    <property type="match status" value="2"/>
</dbReference>
<feature type="signal peptide" evidence="2">
    <location>
        <begin position="1"/>
        <end position="23"/>
    </location>
</feature>
<organism evidence="3 4">
    <name type="scientific">Winogradskyella marincola</name>
    <dbReference type="NCBI Taxonomy" id="3037795"/>
    <lineage>
        <taxon>Bacteria</taxon>
        <taxon>Pseudomonadati</taxon>
        <taxon>Bacteroidota</taxon>
        <taxon>Flavobacteriia</taxon>
        <taxon>Flavobacteriales</taxon>
        <taxon>Flavobacteriaceae</taxon>
        <taxon>Winogradskyella</taxon>
    </lineage>
</organism>
<feature type="chain" id="PRO_5045565076" evidence="2">
    <location>
        <begin position="24"/>
        <end position="518"/>
    </location>
</feature>
<evidence type="ECO:0000256" key="2">
    <source>
        <dbReference type="SAM" id="SignalP"/>
    </source>
</evidence>
<dbReference type="NCBIfam" id="TIGR04183">
    <property type="entry name" value="Por_Secre_tail"/>
    <property type="match status" value="1"/>
</dbReference>
<keyword evidence="1 2" id="KW-0732">Signal</keyword>
<dbReference type="EMBL" id="JARSBN010000001">
    <property type="protein sequence ID" value="MDG4714377.1"/>
    <property type="molecule type" value="Genomic_DNA"/>
</dbReference>
<dbReference type="PANTHER" id="PTHR45661:SF3">
    <property type="entry name" value="IG-LIKE DOMAIN-CONTAINING PROTEIN"/>
    <property type="match status" value="1"/>
</dbReference>
<keyword evidence="4" id="KW-1185">Reference proteome</keyword>
<dbReference type="InterPro" id="IPR032675">
    <property type="entry name" value="LRR_dom_sf"/>
</dbReference>
<accession>A0ABT6FXG6</accession>
<evidence type="ECO:0000256" key="1">
    <source>
        <dbReference type="ARBA" id="ARBA00022729"/>
    </source>
</evidence>
<dbReference type="InterPro" id="IPR026906">
    <property type="entry name" value="LRR_5"/>
</dbReference>
<dbReference type="Pfam" id="PF13306">
    <property type="entry name" value="LRR_5"/>
    <property type="match status" value="2"/>
</dbReference>
<evidence type="ECO:0000313" key="3">
    <source>
        <dbReference type="EMBL" id="MDG4714377.1"/>
    </source>
</evidence>
<name>A0ABT6FXG6_9FLAO</name>
<dbReference type="PANTHER" id="PTHR45661">
    <property type="entry name" value="SURFACE ANTIGEN"/>
    <property type="match status" value="1"/>
</dbReference>
<dbReference type="Gene3D" id="3.40.50.12480">
    <property type="match status" value="1"/>
</dbReference>
<dbReference type="InterPro" id="IPR053139">
    <property type="entry name" value="Surface_bspA-like"/>
</dbReference>
<dbReference type="Gene3D" id="3.80.10.10">
    <property type="entry name" value="Ribonuclease Inhibitor"/>
    <property type="match status" value="2"/>
</dbReference>
<dbReference type="RefSeq" id="WP_278003867.1">
    <property type="nucleotide sequence ID" value="NZ_JARSBN010000001.1"/>
</dbReference>
<protein>
    <submittedName>
        <fullName evidence="3">Leucine-rich repeat domain-containing protein</fullName>
    </submittedName>
</protein>
<dbReference type="InterPro" id="IPR026444">
    <property type="entry name" value="Secre_tail"/>
</dbReference>
<gene>
    <name evidence="3" type="ORF">P7122_00705</name>
</gene>